<dbReference type="Pfam" id="PF05328">
    <property type="entry name" value="CybS"/>
    <property type="match status" value="1"/>
</dbReference>
<comment type="subcellular location">
    <subcellularLocation>
        <location evidence="1 12">Mitochondrion inner membrane</location>
        <topology evidence="1 12">Multi-pass membrane protein</topology>
    </subcellularLocation>
</comment>
<evidence type="ECO:0000256" key="6">
    <source>
        <dbReference type="ARBA" id="ARBA00022946"/>
    </source>
</evidence>
<protein>
    <recommendedName>
        <fullName evidence="12">Succinate dehydrogenase [ubiquinone] cytochrome b small subunit</fullName>
    </recommendedName>
</protein>
<dbReference type="eggNOG" id="KOG4097">
    <property type="taxonomic scope" value="Eukaryota"/>
</dbReference>
<dbReference type="WormBase" id="SRAE_1000216000">
    <property type="protein sequence ID" value="SRP10187"/>
    <property type="gene ID" value="WBGene00258774"/>
</dbReference>
<evidence type="ECO:0000256" key="3">
    <source>
        <dbReference type="ARBA" id="ARBA00022448"/>
    </source>
</evidence>
<dbReference type="AlphaFoldDB" id="A0A090MWL7"/>
<keyword evidence="5 12" id="KW-0999">Mitochondrion inner membrane</keyword>
<dbReference type="WBParaSite" id="SRAE_1000216000.1">
    <property type="protein sequence ID" value="SRAE_1000216000.1"/>
    <property type="gene ID" value="WBGene00258774"/>
</dbReference>
<proteinExistence type="inferred from homology"/>
<evidence type="ECO:0000256" key="8">
    <source>
        <dbReference type="ARBA" id="ARBA00023128"/>
    </source>
</evidence>
<evidence type="ECO:0000256" key="9">
    <source>
        <dbReference type="ARBA" id="ARBA00023136"/>
    </source>
</evidence>
<keyword evidence="13" id="KW-0830">Ubiquinone</keyword>
<keyword evidence="11 12" id="KW-0479">Metal-binding</keyword>
<evidence type="ECO:0000256" key="5">
    <source>
        <dbReference type="ARBA" id="ARBA00022792"/>
    </source>
</evidence>
<dbReference type="EMBL" id="LN609528">
    <property type="protein sequence ID" value="CEF63904.1"/>
    <property type="molecule type" value="Genomic_DNA"/>
</dbReference>
<dbReference type="GO" id="GO:0006099">
    <property type="term" value="P:tricarboxylic acid cycle"/>
    <property type="evidence" value="ECO:0007669"/>
    <property type="project" value="UniProtKB-KW"/>
</dbReference>
<dbReference type="Gene3D" id="1.20.1300.10">
    <property type="entry name" value="Fumarate reductase/succinate dehydrogenase, transmembrane subunit"/>
    <property type="match status" value="1"/>
</dbReference>
<dbReference type="InterPro" id="IPR007992">
    <property type="entry name" value="CybS"/>
</dbReference>
<keyword evidence="9 12" id="KW-0472">Membrane</keyword>
<dbReference type="GeneID" id="36376269"/>
<keyword evidence="4 12" id="KW-0812">Transmembrane</keyword>
<name>A0A090MWL7_STRRB</name>
<evidence type="ECO:0000313" key="13">
    <source>
        <dbReference type="EMBL" id="CEF63904.1"/>
    </source>
</evidence>
<dbReference type="RefSeq" id="XP_024503105.1">
    <property type="nucleotide sequence ID" value="XM_024649204.1"/>
</dbReference>
<dbReference type="Proteomes" id="UP000035682">
    <property type="component" value="Unplaced"/>
</dbReference>
<keyword evidence="3 12" id="KW-0813">Transport</keyword>
<keyword evidence="7 12" id="KW-1133">Transmembrane helix</keyword>
<dbReference type="InterPro" id="IPR034804">
    <property type="entry name" value="SQR/QFR_C/D"/>
</dbReference>
<dbReference type="GO" id="GO:0005743">
    <property type="term" value="C:mitochondrial inner membrane"/>
    <property type="evidence" value="ECO:0007669"/>
    <property type="project" value="UniProtKB-SubCell"/>
</dbReference>
<reference evidence="13 14" key="1">
    <citation type="submission" date="2014-09" db="EMBL/GenBank/DDBJ databases">
        <authorList>
            <person name="Martin A.A."/>
        </authorList>
    </citation>
    <scope>NUCLEOTIDE SEQUENCE</scope>
    <source>
        <strain evidence="14">ED321</strain>
        <strain evidence="13">ED321 Heterogonic</strain>
    </source>
</reference>
<evidence type="ECO:0000256" key="4">
    <source>
        <dbReference type="ARBA" id="ARBA00022692"/>
    </source>
</evidence>
<dbReference type="OrthoDB" id="18577at2759"/>
<feature type="binding site" evidence="10">
    <location>
        <position position="103"/>
    </location>
    <ligand>
        <name>a ubiquinone</name>
        <dbReference type="ChEBI" id="CHEBI:16389"/>
        <note>ligand shared with IP/SDHB</note>
    </ligand>
</feature>
<comment type="function">
    <text evidence="12">Membrane-anchoring subunit of succinate dehydrogenase (SDH) that is involved in complex II of the mitochondrial electron transport chain and is responsible for transferring electrons from succinate to ubiquinone (coenzyme Q).</text>
</comment>
<keyword evidence="8 12" id="KW-0496">Mitochondrion</keyword>
<keyword evidence="14" id="KW-1185">Reference proteome</keyword>
<evidence type="ECO:0000256" key="10">
    <source>
        <dbReference type="PIRSR" id="PIRSR607992-1"/>
    </source>
</evidence>
<evidence type="ECO:0000256" key="7">
    <source>
        <dbReference type="ARBA" id="ARBA00022989"/>
    </source>
</evidence>
<dbReference type="PANTHER" id="PTHR13337">
    <property type="entry name" value="SUCCINATE DEHYDROGENASE"/>
    <property type="match status" value="1"/>
</dbReference>
<keyword evidence="6 12" id="KW-0809">Transit peptide</keyword>
<feature type="transmembrane region" description="Helical" evidence="12">
    <location>
        <begin position="119"/>
        <end position="137"/>
    </location>
</feature>
<evidence type="ECO:0000256" key="1">
    <source>
        <dbReference type="ARBA" id="ARBA00004448"/>
    </source>
</evidence>
<evidence type="ECO:0000313" key="14">
    <source>
        <dbReference type="Proteomes" id="UP000035682"/>
    </source>
</evidence>
<evidence type="ECO:0000256" key="12">
    <source>
        <dbReference type="RuleBase" id="RU364031"/>
    </source>
</evidence>
<keyword evidence="11" id="KW-0408">Iron</keyword>
<dbReference type="GO" id="GO:0006121">
    <property type="term" value="P:mitochondrial electron transport, succinate to ubiquinone"/>
    <property type="evidence" value="ECO:0007669"/>
    <property type="project" value="TreeGrafter"/>
</dbReference>
<dbReference type="GO" id="GO:0020037">
    <property type="term" value="F:heme binding"/>
    <property type="evidence" value="ECO:0007669"/>
    <property type="project" value="TreeGrafter"/>
</dbReference>
<keyword evidence="12" id="KW-0816">Tricarboxylic acid cycle</keyword>
<comment type="similarity">
    <text evidence="2 12">Belongs to the CybS family.</text>
</comment>
<evidence type="ECO:0000256" key="2">
    <source>
        <dbReference type="ARBA" id="ARBA00007294"/>
    </source>
</evidence>
<comment type="caution">
    <text evidence="12">Lacks conserved residue(s) required for the propagation of feature annotation.</text>
</comment>
<dbReference type="OMA" id="VYDYARP"/>
<keyword evidence="12" id="KW-0349">Heme</keyword>
<dbReference type="PANTHER" id="PTHR13337:SF2">
    <property type="entry name" value="SUCCINATE DEHYDROGENASE [UBIQUINONE] CYTOCHROME B SMALL SUBUNIT, MITOCHONDRIAL"/>
    <property type="match status" value="1"/>
</dbReference>
<evidence type="ECO:0000313" key="15">
    <source>
        <dbReference type="WBParaSite" id="SRAE_1000216000.1"/>
    </source>
</evidence>
<organism evidence="13">
    <name type="scientific">Strongyloides ratti</name>
    <name type="common">Parasitic roundworm</name>
    <dbReference type="NCBI Taxonomy" id="34506"/>
    <lineage>
        <taxon>Eukaryota</taxon>
        <taxon>Metazoa</taxon>
        <taxon>Ecdysozoa</taxon>
        <taxon>Nematoda</taxon>
        <taxon>Chromadorea</taxon>
        <taxon>Rhabditida</taxon>
        <taxon>Tylenchina</taxon>
        <taxon>Panagrolaimomorpha</taxon>
        <taxon>Strongyloidoidea</taxon>
        <taxon>Strongyloididae</taxon>
        <taxon>Strongyloides</taxon>
    </lineage>
</organism>
<feature type="binding site" description="axial binding residue" evidence="11">
    <location>
        <position position="91"/>
    </location>
    <ligand>
        <name>heme b</name>
        <dbReference type="ChEBI" id="CHEBI:60344"/>
        <note>ligand shared with SDHC</note>
    </ligand>
    <ligandPart>
        <name>Fe</name>
        <dbReference type="ChEBI" id="CHEBI:18248"/>
    </ligandPart>
</feature>
<dbReference type="STRING" id="34506.A0A090MWL7"/>
<dbReference type="GO" id="GO:0048039">
    <property type="term" value="F:ubiquinone binding"/>
    <property type="evidence" value="ECO:0007669"/>
    <property type="project" value="TreeGrafter"/>
</dbReference>
<dbReference type="GO" id="GO:0046872">
    <property type="term" value="F:metal ion binding"/>
    <property type="evidence" value="ECO:0007669"/>
    <property type="project" value="UniProtKB-KW"/>
</dbReference>
<reference evidence="15" key="2">
    <citation type="submission" date="2020-12" db="UniProtKB">
        <authorList>
            <consortium name="WormBaseParasite"/>
        </authorList>
    </citation>
    <scope>IDENTIFICATION</scope>
</reference>
<keyword evidence="12" id="KW-0249">Electron transport</keyword>
<feature type="transmembrane region" description="Helical" evidence="12">
    <location>
        <begin position="82"/>
        <end position="99"/>
    </location>
</feature>
<sequence>MSLLPRIAINGARALKINPSISCIRLCSGVASKVPQFEALSNKPLPVDMKPAKEFLIEKYLTVAFMPFIPAAYFIHGPAMDMALAIGCSIHVYLGWHMVTTDYARPFLYGNTLAKIGRASAIVFAITCLAGLLHFNYNDVGLTKAFEMVFAL</sequence>
<evidence type="ECO:0000256" key="11">
    <source>
        <dbReference type="PIRSR" id="PIRSR607992-2"/>
    </source>
</evidence>
<accession>A0A090MWL7</accession>
<gene>
    <name evidence="13 15 16" type="ORF">SRAE_1000216000</name>
</gene>
<dbReference type="CTD" id="36376269"/>
<evidence type="ECO:0000313" key="16">
    <source>
        <dbReference type="WormBase" id="SRAE_1000216000"/>
    </source>
</evidence>